<feature type="compositionally biased region" description="Low complexity" evidence="1">
    <location>
        <begin position="151"/>
        <end position="167"/>
    </location>
</feature>
<organism evidence="3 4">
    <name type="scientific">Streptomyces yaanensis</name>
    <dbReference type="NCBI Taxonomy" id="1142239"/>
    <lineage>
        <taxon>Bacteria</taxon>
        <taxon>Bacillati</taxon>
        <taxon>Actinomycetota</taxon>
        <taxon>Actinomycetes</taxon>
        <taxon>Kitasatosporales</taxon>
        <taxon>Streptomycetaceae</taxon>
        <taxon>Streptomyces</taxon>
    </lineage>
</organism>
<name>A0ABV7SC24_9ACTN</name>
<dbReference type="RefSeq" id="WP_310778916.1">
    <property type="nucleotide sequence ID" value="NZ_JBHRWR010000003.1"/>
</dbReference>
<keyword evidence="2" id="KW-0812">Transmembrane</keyword>
<feature type="compositionally biased region" description="Basic residues" evidence="1">
    <location>
        <begin position="1"/>
        <end position="13"/>
    </location>
</feature>
<comment type="caution">
    <text evidence="3">The sequence shown here is derived from an EMBL/GenBank/DDBJ whole genome shotgun (WGS) entry which is preliminary data.</text>
</comment>
<dbReference type="EMBL" id="JBHRWR010000003">
    <property type="protein sequence ID" value="MFC3572995.1"/>
    <property type="molecule type" value="Genomic_DNA"/>
</dbReference>
<protein>
    <submittedName>
        <fullName evidence="3">Uncharacterized protein</fullName>
    </submittedName>
</protein>
<evidence type="ECO:0000256" key="1">
    <source>
        <dbReference type="SAM" id="MobiDB-lite"/>
    </source>
</evidence>
<accession>A0ABV7SC24</accession>
<keyword evidence="2" id="KW-0472">Membrane</keyword>
<feature type="transmembrane region" description="Helical" evidence="2">
    <location>
        <begin position="306"/>
        <end position="325"/>
    </location>
</feature>
<feature type="transmembrane region" description="Helical" evidence="2">
    <location>
        <begin position="331"/>
        <end position="355"/>
    </location>
</feature>
<feature type="region of interest" description="Disordered" evidence="1">
    <location>
        <begin position="1"/>
        <end position="23"/>
    </location>
</feature>
<reference evidence="4" key="1">
    <citation type="journal article" date="2019" name="Int. J. Syst. Evol. Microbiol.">
        <title>The Global Catalogue of Microorganisms (GCM) 10K type strain sequencing project: providing services to taxonomists for standard genome sequencing and annotation.</title>
        <authorList>
            <consortium name="The Broad Institute Genomics Platform"/>
            <consortium name="The Broad Institute Genome Sequencing Center for Infectious Disease"/>
            <person name="Wu L."/>
            <person name="Ma J."/>
        </authorList>
    </citation>
    <scope>NUCLEOTIDE SEQUENCE [LARGE SCALE GENOMIC DNA]</scope>
    <source>
        <strain evidence="4">CGMCC 4.7035</strain>
    </source>
</reference>
<gene>
    <name evidence="3" type="ORF">ACFOZ0_06830</name>
</gene>
<keyword evidence="2" id="KW-1133">Transmembrane helix</keyword>
<proteinExistence type="predicted"/>
<keyword evidence="4" id="KW-1185">Reference proteome</keyword>
<dbReference type="Proteomes" id="UP001595701">
    <property type="component" value="Unassembled WGS sequence"/>
</dbReference>
<feature type="transmembrane region" description="Helical" evidence="2">
    <location>
        <begin position="442"/>
        <end position="467"/>
    </location>
</feature>
<sequence length="471" mass="50646">MLRLAGSRRRRGQRGGGESARVEADVTAFGERLGAHSFSPGMPGTTEEMAADYASALDAYELAGREARRNPDAALRALDDGTHALARLDARLAGEPLPEWLAPCFFDPRHGRSVREVRWAPEGGVARMIPVCAADAVRLDEGQPPIATGHSRPAPKAPAAPRRSEPAGSPPTATPSAPASRVVRGVGPRKLSLRGPQLRSQAPVALVVRITSPDRAEVCVKGHKEVLGEGPLSVRVPVPAARGRAREVPFSVVTRGSWEAWLEAAESSAPAGRPVVRAAEKPVRAPRPAPVLTKPRLRDRYTPQQLLIRGAVVAYAGYGAALAALGHVTQAFVGGLVLAFAGLMAGGLGGFILLFGRDIWAVMRRGRLVRTEYLRTLKPPKYSSQGQWKHEYGYTDGADRQVVHRRDAPNGTVHPLPYRRMWYVEGAEEELVLLLTPFAQTVLVLLVTPVFLAVSAVCLVVFPGLLIHDLL</sequence>
<feature type="region of interest" description="Disordered" evidence="1">
    <location>
        <begin position="142"/>
        <end position="185"/>
    </location>
</feature>
<evidence type="ECO:0000313" key="3">
    <source>
        <dbReference type="EMBL" id="MFC3572995.1"/>
    </source>
</evidence>
<evidence type="ECO:0000256" key="2">
    <source>
        <dbReference type="SAM" id="Phobius"/>
    </source>
</evidence>
<evidence type="ECO:0000313" key="4">
    <source>
        <dbReference type="Proteomes" id="UP001595701"/>
    </source>
</evidence>